<feature type="transmembrane region" description="Helical" evidence="5">
    <location>
        <begin position="199"/>
        <end position="219"/>
    </location>
</feature>
<proteinExistence type="predicted"/>
<evidence type="ECO:0000256" key="4">
    <source>
        <dbReference type="ARBA" id="ARBA00023136"/>
    </source>
</evidence>
<evidence type="ECO:0000256" key="1">
    <source>
        <dbReference type="ARBA" id="ARBA00004141"/>
    </source>
</evidence>
<evidence type="ECO:0000313" key="7">
    <source>
        <dbReference type="Proteomes" id="UP001269061"/>
    </source>
</evidence>
<dbReference type="Proteomes" id="UP001269061">
    <property type="component" value="Unassembled WGS sequence"/>
</dbReference>
<feature type="transmembrane region" description="Helical" evidence="5">
    <location>
        <begin position="283"/>
        <end position="303"/>
    </location>
</feature>
<sequence length="475" mass="54072">MKKFISNFIFQSIFQVVKLLMPILTVPIVSRALGPSNVGLYNFTQSITQYFYLLAGLGLALYAQRTIARKRDDKEELSKVFWELEAFSAITVVISLSLFFIITSFMGYRQIYLLQSLTVVSVLFDISWFFIGIEEFQLTSIRSLFISFLTFIFILLFVHNQEDTLKYIAIQTGGMLLSQIIMWPFLLKKVKFIKPKFKNIVRHFPYIIQYFIPQVAILLNLNLNKTVLGVMGTKSEVGFFSNSIIITTMIVVLISTVDTVLLPKLSNLHVKNDKKGILKVLDISLNIQFFFTIPIAVGLAVVSQKMVPWFFGESFVPIKYLMPMLACIVIINPMGASISRQWLVPNGKMKSYNFSVLLAAVVAVFLNIILIPYIGMFGTVVAAIISELIVTISRVVEFIKDTAFKYDKLKILKYVVSAIVMALVIYITTNEMPPRLIVTLIQVIIGIVVYFIITHLFSVNPISDFLLKMWNKKIK</sequence>
<organism evidence="6 7">
    <name type="scientific">Enterococcus pseudoavium</name>
    <dbReference type="NCBI Taxonomy" id="44007"/>
    <lineage>
        <taxon>Bacteria</taxon>
        <taxon>Bacillati</taxon>
        <taxon>Bacillota</taxon>
        <taxon>Bacilli</taxon>
        <taxon>Lactobacillales</taxon>
        <taxon>Enterococcaceae</taxon>
        <taxon>Enterococcus</taxon>
    </lineage>
</organism>
<accession>A0ABU3FK91</accession>
<keyword evidence="2 5" id="KW-0812">Transmembrane</keyword>
<keyword evidence="3 5" id="KW-1133">Transmembrane helix</keyword>
<protein>
    <submittedName>
        <fullName evidence="6">Oligosaccharide flippase family protein</fullName>
    </submittedName>
</protein>
<evidence type="ECO:0000256" key="3">
    <source>
        <dbReference type="ARBA" id="ARBA00022989"/>
    </source>
</evidence>
<dbReference type="InterPro" id="IPR002797">
    <property type="entry name" value="Polysacc_synth"/>
</dbReference>
<gene>
    <name evidence="6" type="ORF">P7H46_11715</name>
</gene>
<evidence type="ECO:0000256" key="2">
    <source>
        <dbReference type="ARBA" id="ARBA00022692"/>
    </source>
</evidence>
<evidence type="ECO:0000256" key="5">
    <source>
        <dbReference type="SAM" id="Phobius"/>
    </source>
</evidence>
<comment type="caution">
    <text evidence="6">The sequence shown here is derived from an EMBL/GenBank/DDBJ whole genome shotgun (WGS) entry which is preliminary data.</text>
</comment>
<feature type="transmembrane region" description="Helical" evidence="5">
    <location>
        <begin position="435"/>
        <end position="459"/>
    </location>
</feature>
<feature type="transmembrane region" description="Helical" evidence="5">
    <location>
        <begin position="352"/>
        <end position="374"/>
    </location>
</feature>
<feature type="transmembrane region" description="Helical" evidence="5">
    <location>
        <begin position="50"/>
        <end position="68"/>
    </location>
</feature>
<feature type="transmembrane region" description="Helical" evidence="5">
    <location>
        <begin position="309"/>
        <end position="331"/>
    </location>
</feature>
<dbReference type="PANTHER" id="PTHR43424:SF1">
    <property type="entry name" value="LOCUS PUTATIVE PROTEIN 1-RELATED"/>
    <property type="match status" value="1"/>
</dbReference>
<dbReference type="PANTHER" id="PTHR43424">
    <property type="entry name" value="LOCUS PUTATIVE PROTEIN 1-RELATED"/>
    <property type="match status" value="1"/>
</dbReference>
<evidence type="ECO:0000313" key="6">
    <source>
        <dbReference type="EMBL" id="MDT2771485.1"/>
    </source>
</evidence>
<keyword evidence="4 5" id="KW-0472">Membrane</keyword>
<dbReference type="RefSeq" id="WP_311816051.1">
    <property type="nucleotide sequence ID" value="NZ_JARQAZ010000009.1"/>
</dbReference>
<reference evidence="6 7" key="1">
    <citation type="submission" date="2023-03" db="EMBL/GenBank/DDBJ databases">
        <authorList>
            <person name="Shen W."/>
            <person name="Cai J."/>
        </authorList>
    </citation>
    <scope>NUCLEOTIDE SEQUENCE [LARGE SCALE GENOMIC DNA]</scope>
    <source>
        <strain evidence="6 7">Y59</strain>
    </source>
</reference>
<feature type="transmembrane region" description="Helical" evidence="5">
    <location>
        <begin position="80"/>
        <end position="105"/>
    </location>
</feature>
<name>A0ABU3FK91_9ENTE</name>
<comment type="subcellular location">
    <subcellularLocation>
        <location evidence="1">Membrane</location>
        <topology evidence="1">Multi-pass membrane protein</topology>
    </subcellularLocation>
</comment>
<feature type="transmembrane region" description="Helical" evidence="5">
    <location>
        <begin position="239"/>
        <end position="262"/>
    </location>
</feature>
<dbReference type="Pfam" id="PF01943">
    <property type="entry name" value="Polysacc_synt"/>
    <property type="match status" value="1"/>
</dbReference>
<feature type="transmembrane region" description="Helical" evidence="5">
    <location>
        <begin position="143"/>
        <end position="161"/>
    </location>
</feature>
<feature type="transmembrane region" description="Helical" evidence="5">
    <location>
        <begin position="111"/>
        <end position="131"/>
    </location>
</feature>
<dbReference type="EMBL" id="JARQAZ010000009">
    <property type="protein sequence ID" value="MDT2771485.1"/>
    <property type="molecule type" value="Genomic_DNA"/>
</dbReference>
<feature type="transmembrane region" description="Helical" evidence="5">
    <location>
        <begin position="380"/>
        <end position="399"/>
    </location>
</feature>
<feature type="transmembrane region" description="Helical" evidence="5">
    <location>
        <begin position="167"/>
        <end position="187"/>
    </location>
</feature>
<dbReference type="InterPro" id="IPR052556">
    <property type="entry name" value="PolySynth_Transporter"/>
</dbReference>
<feature type="transmembrane region" description="Helical" evidence="5">
    <location>
        <begin position="12"/>
        <end position="30"/>
    </location>
</feature>
<feature type="transmembrane region" description="Helical" evidence="5">
    <location>
        <begin position="411"/>
        <end position="429"/>
    </location>
</feature>
<keyword evidence="7" id="KW-1185">Reference proteome</keyword>